<name>A0AAV4WKK5_CAEEX</name>
<accession>A0AAV4WKK5</accession>
<dbReference type="Proteomes" id="UP001054945">
    <property type="component" value="Unassembled WGS sequence"/>
</dbReference>
<dbReference type="AlphaFoldDB" id="A0AAV4WKK5"/>
<protein>
    <submittedName>
        <fullName evidence="1">Uncharacterized protein</fullName>
    </submittedName>
</protein>
<dbReference type="EMBL" id="BPLR01016383">
    <property type="protein sequence ID" value="GIY83421.1"/>
    <property type="molecule type" value="Genomic_DNA"/>
</dbReference>
<proteinExistence type="predicted"/>
<evidence type="ECO:0000313" key="2">
    <source>
        <dbReference type="Proteomes" id="UP001054945"/>
    </source>
</evidence>
<keyword evidence="2" id="KW-1185">Reference proteome</keyword>
<reference evidence="1 2" key="1">
    <citation type="submission" date="2021-06" db="EMBL/GenBank/DDBJ databases">
        <title>Caerostris extrusa draft genome.</title>
        <authorList>
            <person name="Kono N."/>
            <person name="Arakawa K."/>
        </authorList>
    </citation>
    <scope>NUCLEOTIDE SEQUENCE [LARGE SCALE GENOMIC DNA]</scope>
</reference>
<comment type="caution">
    <text evidence="1">The sequence shown here is derived from an EMBL/GenBank/DDBJ whole genome shotgun (WGS) entry which is preliminary data.</text>
</comment>
<gene>
    <name evidence="1" type="ORF">CEXT_653471</name>
</gene>
<organism evidence="1 2">
    <name type="scientific">Caerostris extrusa</name>
    <name type="common">Bark spider</name>
    <name type="synonym">Caerostris bankana</name>
    <dbReference type="NCBI Taxonomy" id="172846"/>
    <lineage>
        <taxon>Eukaryota</taxon>
        <taxon>Metazoa</taxon>
        <taxon>Ecdysozoa</taxon>
        <taxon>Arthropoda</taxon>
        <taxon>Chelicerata</taxon>
        <taxon>Arachnida</taxon>
        <taxon>Araneae</taxon>
        <taxon>Araneomorphae</taxon>
        <taxon>Entelegynae</taxon>
        <taxon>Araneoidea</taxon>
        <taxon>Araneidae</taxon>
        <taxon>Caerostris</taxon>
    </lineage>
</organism>
<evidence type="ECO:0000313" key="1">
    <source>
        <dbReference type="EMBL" id="GIY83421.1"/>
    </source>
</evidence>
<sequence>MLVHYFPDVPGLSLPLPIFPPPPQSGIRLSSDDMTFFFVPEIKSEILSWSGKWARRGKNALLQFFSLTWDIILCGWWRSTKVCQSRCNNQEDAS</sequence>